<evidence type="ECO:0000313" key="3">
    <source>
        <dbReference type="EMBL" id="TXJ33430.1"/>
    </source>
</evidence>
<dbReference type="PANTHER" id="PTHR36113">
    <property type="entry name" value="LYASE, PUTATIVE-RELATED-RELATED"/>
    <property type="match status" value="1"/>
</dbReference>
<evidence type="ECO:0000259" key="1">
    <source>
        <dbReference type="PROSITE" id="PS51819"/>
    </source>
</evidence>
<dbReference type="EMBL" id="SAYJ01000011">
    <property type="protein sequence ID" value="TXJ57877.1"/>
    <property type="molecule type" value="Genomic_DNA"/>
</dbReference>
<dbReference type="EMBL" id="SAXT01000004">
    <property type="protein sequence ID" value="TXJ12263.1"/>
    <property type="molecule type" value="Genomic_DNA"/>
</dbReference>
<reference evidence="5 6" key="1">
    <citation type="journal article" date="1992" name="Lakartidningen">
        <title>[Penicillin V and not amoxicillin is the first choice preparation in acute otitis].</title>
        <authorList>
            <person name="Kamme C."/>
            <person name="Lundgren K."/>
            <person name="Prellner K."/>
        </authorList>
    </citation>
    <scope>NUCLEOTIDE SEQUENCE [LARGE SCALE GENOMIC DNA]</scope>
    <source>
        <strain evidence="4 6">PC2777IV</strain>
        <strain evidence="3 5">PC5538III-lc</strain>
        <strain evidence="2 7">W1</strain>
    </source>
</reference>
<evidence type="ECO:0000313" key="5">
    <source>
        <dbReference type="Proteomes" id="UP000324707"/>
    </source>
</evidence>
<reference evidence="2" key="2">
    <citation type="submission" date="2019-01" db="EMBL/GenBank/DDBJ databases">
        <authorList>
            <person name="Thorell K."/>
        </authorList>
    </citation>
    <scope>NUCLEOTIDE SEQUENCE</scope>
    <source>
        <strain evidence="4">PC2777IV</strain>
        <strain evidence="3">PC5538III-lc</strain>
        <strain evidence="2">W1</strain>
    </source>
</reference>
<evidence type="ECO:0000313" key="2">
    <source>
        <dbReference type="EMBL" id="TXJ12263.1"/>
    </source>
</evidence>
<dbReference type="EMBL" id="SAXX01000012">
    <property type="protein sequence ID" value="TXJ33430.1"/>
    <property type="molecule type" value="Genomic_DNA"/>
</dbReference>
<gene>
    <name evidence="4" type="ORF">EPJ67_04315</name>
    <name evidence="3" type="ORF">EPJ69_04680</name>
    <name evidence="2" type="ORF">EPJ80_05585</name>
</gene>
<dbReference type="InterPro" id="IPR004360">
    <property type="entry name" value="Glyas_Fos-R_dOase_dom"/>
</dbReference>
<feature type="domain" description="VOC" evidence="1">
    <location>
        <begin position="2"/>
        <end position="127"/>
    </location>
</feature>
<accession>A0A5C8CHZ1</accession>
<dbReference type="InterPro" id="IPR051332">
    <property type="entry name" value="Fosfomycin_Res_Enzymes"/>
</dbReference>
<dbReference type="Gene3D" id="3.10.180.10">
    <property type="entry name" value="2,3-Dihydroxybiphenyl 1,2-Dioxygenase, domain 1"/>
    <property type="match status" value="1"/>
</dbReference>
<sequence>MNISHIAIWVKDIENIKNFYVKYFNCKCNDKYINNKKGFESYFLSFENGSKIEIMNIKDINELNKENNFYGFAHIAISVGSKYKVDSLTKELKNDGYIISSNPRTTGDGYYESVILDPENNKIELTI</sequence>
<dbReference type="InterPro" id="IPR037523">
    <property type="entry name" value="VOC_core"/>
</dbReference>
<evidence type="ECO:0000313" key="6">
    <source>
        <dbReference type="Proteomes" id="UP000325013"/>
    </source>
</evidence>
<dbReference type="Proteomes" id="UP000325013">
    <property type="component" value="Unassembled WGS sequence"/>
</dbReference>
<keyword evidence="2" id="KW-0560">Oxidoreductase</keyword>
<evidence type="ECO:0000313" key="4">
    <source>
        <dbReference type="EMBL" id="TXJ57877.1"/>
    </source>
</evidence>
<dbReference type="Pfam" id="PF00903">
    <property type="entry name" value="Glyoxalase"/>
    <property type="match status" value="1"/>
</dbReference>
<dbReference type="Proteomes" id="UP000325116">
    <property type="component" value="Unassembled WGS sequence"/>
</dbReference>
<evidence type="ECO:0000313" key="7">
    <source>
        <dbReference type="Proteomes" id="UP000325116"/>
    </source>
</evidence>
<proteinExistence type="predicted"/>
<dbReference type="SUPFAM" id="SSF54593">
    <property type="entry name" value="Glyoxalase/Bleomycin resistance protein/Dihydroxybiphenyl dioxygenase"/>
    <property type="match status" value="1"/>
</dbReference>
<dbReference type="Proteomes" id="UP000324707">
    <property type="component" value="Unassembled WGS sequence"/>
</dbReference>
<comment type="caution">
    <text evidence="2">The sequence shown here is derived from an EMBL/GenBank/DDBJ whole genome shotgun (WGS) entry which is preliminary data.</text>
</comment>
<protein>
    <submittedName>
        <fullName evidence="2">Glyoxalase/bleomycin resistance/extradiol dioxygenase family protein</fullName>
    </submittedName>
</protein>
<dbReference type="OrthoDB" id="9789012at2"/>
<name>A0A5C8CHZ1_9SPIR</name>
<dbReference type="AlphaFoldDB" id="A0A5C8CHZ1"/>
<dbReference type="InterPro" id="IPR029068">
    <property type="entry name" value="Glyas_Bleomycin-R_OHBP_Dase"/>
</dbReference>
<keyword evidence="2" id="KW-0223">Dioxygenase</keyword>
<dbReference type="PROSITE" id="PS51819">
    <property type="entry name" value="VOC"/>
    <property type="match status" value="1"/>
</dbReference>
<organism evidence="2 7">
    <name type="scientific">Brachyspira aalborgi</name>
    <dbReference type="NCBI Taxonomy" id="29522"/>
    <lineage>
        <taxon>Bacteria</taxon>
        <taxon>Pseudomonadati</taxon>
        <taxon>Spirochaetota</taxon>
        <taxon>Spirochaetia</taxon>
        <taxon>Brachyspirales</taxon>
        <taxon>Brachyspiraceae</taxon>
        <taxon>Brachyspira</taxon>
    </lineage>
</organism>
<dbReference type="RefSeq" id="WP_147528434.1">
    <property type="nucleotide sequence ID" value="NZ_SAXT01000004.1"/>
</dbReference>
<dbReference type="GO" id="GO:0051213">
    <property type="term" value="F:dioxygenase activity"/>
    <property type="evidence" value="ECO:0007669"/>
    <property type="project" value="UniProtKB-KW"/>
</dbReference>
<dbReference type="PANTHER" id="PTHR36113:SF1">
    <property type="entry name" value="GLYOXALASE_BLEOMYCIN RESISTANCE PROTEIN_DIOXYGENASE"/>
    <property type="match status" value="1"/>
</dbReference>